<organism evidence="1 2">
    <name type="scientific">Pseudomonas phage pf16</name>
    <dbReference type="NCBI Taxonomy" id="1815630"/>
    <lineage>
        <taxon>Viruses</taxon>
        <taxon>Duplodnaviria</taxon>
        <taxon>Heunggongvirae</taxon>
        <taxon>Uroviricota</taxon>
        <taxon>Caudoviricetes</taxon>
        <taxon>Chakrabartyvirus</taxon>
        <taxon>Chakrabartyvirus pf16</taxon>
    </lineage>
</organism>
<dbReference type="Gene3D" id="1.10.10.60">
    <property type="entry name" value="Homeodomain-like"/>
    <property type="match status" value="1"/>
</dbReference>
<dbReference type="Proteomes" id="UP000225821">
    <property type="component" value="Segment"/>
</dbReference>
<proteinExistence type="predicted"/>
<dbReference type="EMBL" id="KU873925">
    <property type="protein sequence ID" value="AND75112.1"/>
    <property type="molecule type" value="Genomic_DNA"/>
</dbReference>
<dbReference type="OrthoDB" id="10264at10239"/>
<name>A0A1S5R3W3_9CAUD</name>
<protein>
    <submittedName>
        <fullName evidence="1">Uncharacterized protein</fullName>
    </submittedName>
</protein>
<gene>
    <name evidence="1" type="ORF">pf16_189</name>
</gene>
<keyword evidence="2" id="KW-1185">Reference proteome</keyword>
<sequence length="530" mass="59890">MAVLDDNMKLEILRMADHGTSQSDIADTLGVAPSTVSKFLARTTYTKWWENYEKPVASGSLHDHYHKIKQLPGNRFILTSAQNSTFVHEKFLESLETMAAHLDATIIVGTFSYNRSGFQNLEKSDGDWFDERIKPYIMDEPVQLAKDLIWCGELNILPTAVNPLSGFHSYTKSSSGIIPHAKVQLESLPTAKNEPCRMLYTTGAVTQRNYIQKKSGQKASFHHIFGALLVEIDKDGDWFVRQLIGETESGEFYDLDTLYTPYGVVQYQNVEAINWGDIHAEKYDQKVFAASFGRNEHSMIDTLRPRFQLVHDVLDMTARNHHNINDPYFKFEQYVHGNDWVEADIGMVSNVLKLMDRDFCQTVVVESNHDLALQRWLRTADYRNDPANALFFLDCQLKTYQAIANKEKGFSVFKYALTKHDSAHSNVRFLATDESFMICGPNGIECGSHGHLGNNGARGSVQAYQMLGTRFNIGHSHSATIKDGVYQAGVSASLDMGYNKGASSWSHSHIVTYKNSKRTIITIKNGKWRA</sequence>
<reference evidence="1 2" key="1">
    <citation type="submission" date="2016-03" db="EMBL/GenBank/DDBJ databases">
        <title>Characterisation of pf16 and phiPMW: Two novel phages infecting Pseudomonas putida PpG1.</title>
        <authorList>
            <person name="Magill D.J."/>
            <person name="Krylov V.N."/>
            <person name="Shaburova O.V."/>
            <person name="Allen C.C.R."/>
            <person name="McGrath J.W."/>
            <person name="Quinn J.P."/>
            <person name="Kulakov L.A."/>
        </authorList>
    </citation>
    <scope>NUCLEOTIDE SEQUENCE [LARGE SCALE GENOMIC DNA]</scope>
</reference>
<accession>A0A1S5R3W3</accession>
<evidence type="ECO:0000313" key="1">
    <source>
        <dbReference type="EMBL" id="AND75112.1"/>
    </source>
</evidence>
<evidence type="ECO:0000313" key="2">
    <source>
        <dbReference type="Proteomes" id="UP000225821"/>
    </source>
</evidence>